<reference evidence="2 3" key="1">
    <citation type="submission" date="2019-05" db="EMBL/GenBank/DDBJ databases">
        <title>Draft genome sequence of Actinomadura sp. 14C53.</title>
        <authorList>
            <person name="Saricaoglu S."/>
            <person name="Isik K."/>
        </authorList>
    </citation>
    <scope>NUCLEOTIDE SEQUENCE [LARGE SCALE GENOMIC DNA]</scope>
    <source>
        <strain evidence="2 3">14C53</strain>
    </source>
</reference>
<dbReference type="RefSeq" id="WP_138646929.1">
    <property type="nucleotide sequence ID" value="NZ_VCKW01000110.1"/>
</dbReference>
<gene>
    <name evidence="2" type="ORF">ETD83_21455</name>
</gene>
<dbReference type="AlphaFoldDB" id="A0A5C4J8N7"/>
<proteinExistence type="predicted"/>
<dbReference type="EMBL" id="VCKW01000110">
    <property type="protein sequence ID" value="TMQ96222.1"/>
    <property type="molecule type" value="Genomic_DNA"/>
</dbReference>
<dbReference type="OrthoDB" id="3885120at2"/>
<dbReference type="PANTHER" id="PTHR46082:SF6">
    <property type="entry name" value="AAA+ ATPASE DOMAIN-CONTAINING PROTEIN-RELATED"/>
    <property type="match status" value="1"/>
</dbReference>
<sequence>MAHRLREGWYDLVPALIELDVLSPSAARELIARIVADGRPAGDLDGAAELCAELGHLPLAVKQAGAYMRQTHPSPAAYLELLRTDPAALYGQTARGADPQRTIAQIWRLTLDHLAATEPLTGDLLHVLAWWAPEDIPRGLPGPLGDPPCIAWCKPSPERTPDPRPVEYDGDPHRRPDDIDHARTQAATLLNHARPAGTSDPAQWPAWENLLPHITALADRTTTDTDTIDTALLLHGAAFFLDGQGAANRALTYFRRALLATERAMGDDHPETLTCRNNLAYAYQGVGDLGRAIPLYEEALADCERVLGGDHPITELVRGHLEAARDS</sequence>
<feature type="region of interest" description="Disordered" evidence="1">
    <location>
        <begin position="155"/>
        <end position="176"/>
    </location>
</feature>
<organism evidence="2 3">
    <name type="scientific">Actinomadura soli</name>
    <dbReference type="NCBI Taxonomy" id="2508997"/>
    <lineage>
        <taxon>Bacteria</taxon>
        <taxon>Bacillati</taxon>
        <taxon>Actinomycetota</taxon>
        <taxon>Actinomycetes</taxon>
        <taxon>Streptosporangiales</taxon>
        <taxon>Thermomonosporaceae</taxon>
        <taxon>Actinomadura</taxon>
    </lineage>
</organism>
<evidence type="ECO:0000256" key="1">
    <source>
        <dbReference type="SAM" id="MobiDB-lite"/>
    </source>
</evidence>
<dbReference type="PANTHER" id="PTHR46082">
    <property type="entry name" value="ATP/GTP-BINDING PROTEIN-RELATED"/>
    <property type="match status" value="1"/>
</dbReference>
<name>A0A5C4J8N7_9ACTN</name>
<dbReference type="Pfam" id="PF13424">
    <property type="entry name" value="TPR_12"/>
    <property type="match status" value="1"/>
</dbReference>
<dbReference type="SUPFAM" id="SSF48452">
    <property type="entry name" value="TPR-like"/>
    <property type="match status" value="1"/>
</dbReference>
<dbReference type="Proteomes" id="UP000309174">
    <property type="component" value="Unassembled WGS sequence"/>
</dbReference>
<feature type="compositionally biased region" description="Basic and acidic residues" evidence="1">
    <location>
        <begin position="156"/>
        <end position="176"/>
    </location>
</feature>
<evidence type="ECO:0000313" key="2">
    <source>
        <dbReference type="EMBL" id="TMQ96222.1"/>
    </source>
</evidence>
<protein>
    <submittedName>
        <fullName evidence="2">Tetratricopeptide repeat protein</fullName>
    </submittedName>
</protein>
<evidence type="ECO:0000313" key="3">
    <source>
        <dbReference type="Proteomes" id="UP000309174"/>
    </source>
</evidence>
<keyword evidence="3" id="KW-1185">Reference proteome</keyword>
<dbReference type="InterPro" id="IPR011990">
    <property type="entry name" value="TPR-like_helical_dom_sf"/>
</dbReference>
<dbReference type="InterPro" id="IPR053137">
    <property type="entry name" value="NLR-like"/>
</dbReference>
<comment type="caution">
    <text evidence="2">The sequence shown here is derived from an EMBL/GenBank/DDBJ whole genome shotgun (WGS) entry which is preliminary data.</text>
</comment>
<accession>A0A5C4J8N7</accession>
<dbReference type="Gene3D" id="1.25.40.10">
    <property type="entry name" value="Tetratricopeptide repeat domain"/>
    <property type="match status" value="1"/>
</dbReference>